<dbReference type="Pfam" id="PF13385">
    <property type="entry name" value="Laminin_G_3"/>
    <property type="match status" value="3"/>
</dbReference>
<evidence type="ECO:0000256" key="5">
    <source>
        <dbReference type="PIRSR" id="PIRSR606710-1"/>
    </source>
</evidence>
<evidence type="ECO:0000256" key="1">
    <source>
        <dbReference type="ARBA" id="ARBA00004834"/>
    </source>
</evidence>
<evidence type="ECO:0000313" key="10">
    <source>
        <dbReference type="EMBL" id="PWV98632.1"/>
    </source>
</evidence>
<dbReference type="Gene3D" id="2.60.40.1080">
    <property type="match status" value="2"/>
</dbReference>
<feature type="active site" description="Proton donor" evidence="5">
    <location>
        <position position="657"/>
    </location>
</feature>
<dbReference type="PANTHER" id="PTHR43301">
    <property type="entry name" value="ARABINAN ENDO-1,5-ALPHA-L-ARABINOSIDASE"/>
    <property type="match status" value="1"/>
</dbReference>
<feature type="signal peptide" evidence="8">
    <location>
        <begin position="1"/>
        <end position="40"/>
    </location>
</feature>
<keyword evidence="8" id="KW-0732">Signal</keyword>
<dbReference type="InterPro" id="IPR023296">
    <property type="entry name" value="Glyco_hydro_beta-prop_sf"/>
</dbReference>
<evidence type="ECO:0000259" key="9">
    <source>
        <dbReference type="PROSITE" id="PS51272"/>
    </source>
</evidence>
<feature type="active site" description="Proton acceptor" evidence="5">
    <location>
        <position position="470"/>
    </location>
</feature>
<sequence length="1802" mass="192086">MLETGKGIAMFAMLPSKRLARKSLSAVLAMALLLPTTAFGASSSALTSYKQVLQDTKGHWAESTVQDWYDNDLLSGYADGTFHPNAAISRADFIVLLNNVFNLQHTGTKTFSDVSATAYYADDVSKAVAAGIIEGYSDGTFQPKKLVSREEAAVMLFRAFQLASSAGETAIADQDKLHSWSKDAVLSMLDAGYIKGYADGTFGGAKSITRAEAVTLLDRIAGNVFHAAGEYKGVTKGNAVINVGGVTLKDAVIEGDLYITEGVGEGDVTLDNVTVKGETHVNGGGEHSIVLNGVTISKIVVDKANGKVRILANDGTVVQEVVLKSGAALEEQIKDGAAGFGQVLLDSSIPAGDIVNLSGSFDHVTSNADQATIKLNSGSITLLELLRAAGITLAEGTTVSELNVGAGIVVHVTGSGKVTKQELGNGQSQLIFDDEQSTGSTGSTGGGTVTLPQEQPQQQQPTFTDVSVHDPSVIKVDDTYYVFGSHLAAAKTKDLMNWTLVASGATADNPLFEDVTQNLAETFEWAESDTLWAADVIQLADGKYYMYYNACKGDSPRSAMGVAVADSIEGPYVDKGIFLKSGMWGEISDDGVNIYDLAIHPNVVDPDAFFDKEGNFWMVYGSYSGGIFILKMDQETGKPVPGQGYGKRLTGGNSRIEASYMLYSPETDYYYLFLSFGGFASDGGYNMRIARSKSPDGPFLDAQGQDMTNTRGTGSTDMVNDRDIETYGVKLMGNYQFADEAGNSVGYVSPGHNSAYYDEETGQYYLIFHTRFPGQGEGHQVRVHQMFMNADGWLVTAPYRYTGVTISTASAQALVGDYQFINHGYEITTEIKKAQYIRLNADGTISGTATGTWQLHDDHDITLTIGEDTYEGVVAKEWDPLRKAYVETFTAVSSSGVTVWGSKMAAETDAQVVANAKTQLTLGNTSRVYTDLTLPTESYRQTQITWSSTNEAVVSTTGHVTRPDAGDGNKTVTLTATIKRGTATQTKTFQVTVIQQATDALLDGLVARYDFEDNLNDSGPDKVTTGAVIGSKIGAAATENTAITYADGINGKAAVFNGESGVKLANGLIKTRIYSVSMWLNPEELTAYTTTFFGAKNDTSWISLLPNNWDDKTMLWSGEAWYDGVTGMRIAKNRWSNVTFTVNNGNVNVYVNGVLRFTGTDFPDVFTTSDGTFTLGVNWWDTPFKGMMDDVRVYETELSAEQVAQIVGEHTSGQKVGLVAHYTFDGDLTDSTNHYDAGTVTGNRLSNTGGTITYGDGVKGQAAQFDGASGINLGTGLISGSEYSVSMWLNPTTFTASTTTFFGAMTDTSWISLVPQAWDGNTMLWSGSSPWYDGSSGIKIPANEWSHVTFTVDKGAVKVYINGELKFQGTDFPDVFNSADAVFGLGVNYWDTPFQGQIDDLRVYDNVLSDTEIGALASDIQVSGVTLSHSSYTLTIGDSTTLAAAVTPVTTLLDRTVTWTSSNDDVATVDENGVVTAVEEGVATITATSVSNPNVSTSAEVHVIAEPVAVASLELGLESKALNLGQTFKPSMIEVLPTGATNKALSWASSDTDVAVVDAATGKVTAVGIGSSTISAVTTDGTNLTDSYILDVSGNGLVANYTFDNSLADAEGTYANGTVSGVKINVEGGTENYTEGVKGQSFVFDGSTGVRLPNGLISSNTYTVSLWLNPAELTYHTTTFFGSRDDSHWLSIVPQAWNGNTMLWSNSDGWVDGNSGMLIPTNAWSNVTITVNNGTAALYINGVKKYGATGFSNIFTTADGVFSLGVNWFDDPAFKGSMDDLRIYDTALDADQVANMVAGVTE</sequence>
<dbReference type="PANTHER" id="PTHR43301:SF3">
    <property type="entry name" value="ARABINAN ENDO-1,5-ALPHA-L-ARABINOSIDASE A-RELATED"/>
    <property type="match status" value="1"/>
</dbReference>
<feature type="site" description="Important for catalytic activity, responsible for pKa modulation of the active site Glu and correct orientation of both the proton donor and substrate" evidence="6">
    <location>
        <position position="605"/>
    </location>
</feature>
<dbReference type="SUPFAM" id="SSF49373">
    <property type="entry name" value="Invasin/intimin cell-adhesion fragments"/>
    <property type="match status" value="2"/>
</dbReference>
<proteinExistence type="inferred from homology"/>
<evidence type="ECO:0000256" key="2">
    <source>
        <dbReference type="ARBA" id="ARBA00009865"/>
    </source>
</evidence>
<evidence type="ECO:0000256" key="3">
    <source>
        <dbReference type="ARBA" id="ARBA00022801"/>
    </source>
</evidence>
<evidence type="ECO:0000256" key="6">
    <source>
        <dbReference type="PIRSR" id="PIRSR606710-2"/>
    </source>
</evidence>
<feature type="domain" description="SLH" evidence="9">
    <location>
        <begin position="48"/>
        <end position="106"/>
    </location>
</feature>
<protein>
    <submittedName>
        <fullName evidence="10">Arabinan endo-1,5-alpha-L-arabinosidase</fullName>
    </submittedName>
</protein>
<evidence type="ECO:0000256" key="8">
    <source>
        <dbReference type="SAM" id="SignalP"/>
    </source>
</evidence>
<feature type="compositionally biased region" description="Low complexity" evidence="7">
    <location>
        <begin position="449"/>
        <end position="461"/>
    </location>
</feature>
<comment type="pathway">
    <text evidence="1">Glycan metabolism; L-arabinan degradation.</text>
</comment>
<dbReference type="InterPro" id="IPR008964">
    <property type="entry name" value="Invasin/intimin_cell_adhesion"/>
</dbReference>
<dbReference type="GO" id="GO:0005975">
    <property type="term" value="P:carbohydrate metabolic process"/>
    <property type="evidence" value="ECO:0007669"/>
    <property type="project" value="InterPro"/>
</dbReference>
<accession>A0A2V2YQ17</accession>
<dbReference type="InterPro" id="IPR003343">
    <property type="entry name" value="Big_2"/>
</dbReference>
<comment type="similarity">
    <text evidence="2">Belongs to the glycosyl hydrolase 43 family.</text>
</comment>
<name>A0A2V2YQ17_9BACL</name>
<feature type="domain" description="SLH" evidence="9">
    <location>
        <begin position="171"/>
        <end position="231"/>
    </location>
</feature>
<evidence type="ECO:0000256" key="4">
    <source>
        <dbReference type="ARBA" id="ARBA00023295"/>
    </source>
</evidence>
<comment type="caution">
    <text evidence="10">The sequence shown here is derived from an EMBL/GenBank/DDBJ whole genome shotgun (WGS) entry which is preliminary data.</text>
</comment>
<dbReference type="SUPFAM" id="SSF75005">
    <property type="entry name" value="Arabinanase/levansucrase/invertase"/>
    <property type="match status" value="1"/>
</dbReference>
<dbReference type="Pfam" id="PF00395">
    <property type="entry name" value="SLH"/>
    <property type="match status" value="3"/>
</dbReference>
<dbReference type="Pfam" id="PF02368">
    <property type="entry name" value="Big_2"/>
    <property type="match status" value="2"/>
</dbReference>
<dbReference type="InterPro" id="IPR001119">
    <property type="entry name" value="SLH_dom"/>
</dbReference>
<dbReference type="InterPro" id="IPR050727">
    <property type="entry name" value="GH43_arabinanases"/>
</dbReference>
<dbReference type="Pfam" id="PF20578">
    <property type="entry name" value="aBig_2"/>
    <property type="match status" value="1"/>
</dbReference>
<dbReference type="Gene3D" id="2.115.10.20">
    <property type="entry name" value="Glycosyl hydrolase domain, family 43"/>
    <property type="match status" value="1"/>
</dbReference>
<feature type="chain" id="PRO_5015911784" evidence="8">
    <location>
        <begin position="41"/>
        <end position="1802"/>
    </location>
</feature>
<dbReference type="InterPro" id="IPR013320">
    <property type="entry name" value="ConA-like_dom_sf"/>
</dbReference>
<dbReference type="Gene3D" id="2.40.128.10">
    <property type="match status" value="1"/>
</dbReference>
<dbReference type="InterPro" id="IPR046780">
    <property type="entry name" value="aBig_2"/>
</dbReference>
<feature type="domain" description="SLH" evidence="9">
    <location>
        <begin position="107"/>
        <end position="170"/>
    </location>
</feature>
<evidence type="ECO:0000313" key="11">
    <source>
        <dbReference type="Proteomes" id="UP000246635"/>
    </source>
</evidence>
<reference evidence="10 11" key="1">
    <citation type="submission" date="2018-05" db="EMBL/GenBank/DDBJ databases">
        <title>Genomic Encyclopedia of Type Strains, Phase III (KMG-III): the genomes of soil and plant-associated and newly described type strains.</title>
        <authorList>
            <person name="Whitman W."/>
        </authorList>
    </citation>
    <scope>NUCLEOTIDE SEQUENCE [LARGE SCALE GENOMIC DNA]</scope>
    <source>
        <strain evidence="10 11">CECT 5696</strain>
    </source>
</reference>
<keyword evidence="11" id="KW-1185">Reference proteome</keyword>
<organism evidence="10 11">
    <name type="scientific">Paenibacillus cellulosilyticus</name>
    <dbReference type="NCBI Taxonomy" id="375489"/>
    <lineage>
        <taxon>Bacteria</taxon>
        <taxon>Bacillati</taxon>
        <taxon>Bacillota</taxon>
        <taxon>Bacilli</taxon>
        <taxon>Bacillales</taxon>
        <taxon>Paenibacillaceae</taxon>
        <taxon>Paenibacillus</taxon>
    </lineage>
</organism>
<dbReference type="PROSITE" id="PS51272">
    <property type="entry name" value="SLH"/>
    <property type="match status" value="3"/>
</dbReference>
<dbReference type="InterPro" id="IPR006710">
    <property type="entry name" value="Glyco_hydro_43"/>
</dbReference>
<dbReference type="CDD" id="cd18832">
    <property type="entry name" value="GH43_GsAbnA-like"/>
    <property type="match status" value="1"/>
</dbReference>
<dbReference type="SUPFAM" id="SSF49899">
    <property type="entry name" value="Concanavalin A-like lectins/glucanases"/>
    <property type="match status" value="3"/>
</dbReference>
<keyword evidence="3" id="KW-0378">Hydrolase</keyword>
<dbReference type="Pfam" id="PF04616">
    <property type="entry name" value="Glyco_hydro_43"/>
    <property type="match status" value="1"/>
</dbReference>
<feature type="region of interest" description="Disordered" evidence="7">
    <location>
        <begin position="425"/>
        <end position="466"/>
    </location>
</feature>
<gene>
    <name evidence="10" type="ORF">DFQ01_11631</name>
</gene>
<evidence type="ECO:0000256" key="7">
    <source>
        <dbReference type="SAM" id="MobiDB-lite"/>
    </source>
</evidence>
<dbReference type="Proteomes" id="UP000246635">
    <property type="component" value="Unassembled WGS sequence"/>
</dbReference>
<dbReference type="Gene3D" id="2.60.120.200">
    <property type="match status" value="3"/>
</dbReference>
<dbReference type="InterPro" id="IPR032291">
    <property type="entry name" value="Abn2_C"/>
</dbReference>
<dbReference type="Pfam" id="PF16369">
    <property type="entry name" value="GH43_C"/>
    <property type="match status" value="1"/>
</dbReference>
<dbReference type="GO" id="GO:0004553">
    <property type="term" value="F:hydrolase activity, hydrolyzing O-glycosyl compounds"/>
    <property type="evidence" value="ECO:0007669"/>
    <property type="project" value="InterPro"/>
</dbReference>
<dbReference type="SMART" id="SM00635">
    <property type="entry name" value="BID_2"/>
    <property type="match status" value="2"/>
</dbReference>
<keyword evidence="4" id="KW-0326">Glycosidase</keyword>
<dbReference type="EMBL" id="QGTQ01000016">
    <property type="protein sequence ID" value="PWV98632.1"/>
    <property type="molecule type" value="Genomic_DNA"/>
</dbReference>